<feature type="region of interest" description="Disordered" evidence="1">
    <location>
        <begin position="1"/>
        <end position="25"/>
    </location>
</feature>
<feature type="compositionally biased region" description="Acidic residues" evidence="1">
    <location>
        <begin position="8"/>
        <end position="24"/>
    </location>
</feature>
<keyword evidence="2" id="KW-1133">Transmembrane helix</keyword>
<evidence type="ECO:0000256" key="2">
    <source>
        <dbReference type="SAM" id="Phobius"/>
    </source>
</evidence>
<evidence type="ECO:0008006" key="5">
    <source>
        <dbReference type="Google" id="ProtNLM"/>
    </source>
</evidence>
<dbReference type="OrthoDB" id="292190at2"/>
<dbReference type="AlphaFoldDB" id="A0A517Y529"/>
<dbReference type="Proteomes" id="UP000315017">
    <property type="component" value="Chromosome"/>
</dbReference>
<keyword evidence="2" id="KW-0472">Membrane</keyword>
<reference evidence="3 4" key="1">
    <citation type="submission" date="2019-02" db="EMBL/GenBank/DDBJ databases">
        <title>Deep-cultivation of Planctomycetes and their phenomic and genomic characterization uncovers novel biology.</title>
        <authorList>
            <person name="Wiegand S."/>
            <person name="Jogler M."/>
            <person name="Boedeker C."/>
            <person name="Pinto D."/>
            <person name="Vollmers J."/>
            <person name="Rivas-Marin E."/>
            <person name="Kohn T."/>
            <person name="Peeters S.H."/>
            <person name="Heuer A."/>
            <person name="Rast P."/>
            <person name="Oberbeckmann S."/>
            <person name="Bunk B."/>
            <person name="Jeske O."/>
            <person name="Meyerdierks A."/>
            <person name="Storesund J.E."/>
            <person name="Kallscheuer N."/>
            <person name="Luecker S."/>
            <person name="Lage O.M."/>
            <person name="Pohl T."/>
            <person name="Merkel B.J."/>
            <person name="Hornburger P."/>
            <person name="Mueller R.-W."/>
            <person name="Bruemmer F."/>
            <person name="Labrenz M."/>
            <person name="Spormann A.M."/>
            <person name="Op den Camp H."/>
            <person name="Overmann J."/>
            <person name="Amann R."/>
            <person name="Jetten M.S.M."/>
            <person name="Mascher T."/>
            <person name="Medema M.H."/>
            <person name="Devos D.P."/>
            <person name="Kaster A.-K."/>
            <person name="Ovreas L."/>
            <person name="Rohde M."/>
            <person name="Galperin M.Y."/>
            <person name="Jogler C."/>
        </authorList>
    </citation>
    <scope>NUCLEOTIDE SEQUENCE [LARGE SCALE GENOMIC DNA]</scope>
    <source>
        <strain evidence="3 4">ETA_A8</strain>
    </source>
</reference>
<keyword evidence="2" id="KW-0812">Transmembrane</keyword>
<name>A0A517Y529_9BACT</name>
<accession>A0A517Y529</accession>
<dbReference type="EMBL" id="CP036274">
    <property type="protein sequence ID" value="QDU25354.1"/>
    <property type="molecule type" value="Genomic_DNA"/>
</dbReference>
<sequence length="86" mass="10536">MKRHNQNDDDWDDEEFDNSDDEPTIDCPYCRREIHEDSQRCPYCERYISDEDSPPTRKPWWIYVTVGLLLFVMLDWLLWALYGLLF</sequence>
<organism evidence="3 4">
    <name type="scientific">Anatilimnocola aggregata</name>
    <dbReference type="NCBI Taxonomy" id="2528021"/>
    <lineage>
        <taxon>Bacteria</taxon>
        <taxon>Pseudomonadati</taxon>
        <taxon>Planctomycetota</taxon>
        <taxon>Planctomycetia</taxon>
        <taxon>Pirellulales</taxon>
        <taxon>Pirellulaceae</taxon>
        <taxon>Anatilimnocola</taxon>
    </lineage>
</organism>
<protein>
    <recommendedName>
        <fullName evidence="5">Zinc ribbon domain-containing protein</fullName>
    </recommendedName>
</protein>
<dbReference type="KEGG" id="aagg:ETAA8_04200"/>
<dbReference type="RefSeq" id="WP_145084159.1">
    <property type="nucleotide sequence ID" value="NZ_CP036274.1"/>
</dbReference>
<proteinExistence type="predicted"/>
<keyword evidence="4" id="KW-1185">Reference proteome</keyword>
<feature type="transmembrane region" description="Helical" evidence="2">
    <location>
        <begin position="60"/>
        <end position="85"/>
    </location>
</feature>
<evidence type="ECO:0000313" key="3">
    <source>
        <dbReference type="EMBL" id="QDU25354.1"/>
    </source>
</evidence>
<evidence type="ECO:0000313" key="4">
    <source>
        <dbReference type="Proteomes" id="UP000315017"/>
    </source>
</evidence>
<gene>
    <name evidence="3" type="ORF">ETAA8_04200</name>
</gene>
<evidence type="ECO:0000256" key="1">
    <source>
        <dbReference type="SAM" id="MobiDB-lite"/>
    </source>
</evidence>